<dbReference type="InterPro" id="IPR020476">
    <property type="entry name" value="Nudix_hydrolase"/>
</dbReference>
<dbReference type="RefSeq" id="WP_158062446.1">
    <property type="nucleotide sequence ID" value="NZ_CP044427.1"/>
</dbReference>
<dbReference type="Proteomes" id="UP000326546">
    <property type="component" value="Chromosome"/>
</dbReference>
<evidence type="ECO:0000259" key="5">
    <source>
        <dbReference type="PROSITE" id="PS51462"/>
    </source>
</evidence>
<dbReference type="CDD" id="cd02883">
    <property type="entry name" value="NUDIX_Hydrolase"/>
    <property type="match status" value="1"/>
</dbReference>
<evidence type="ECO:0000256" key="3">
    <source>
        <dbReference type="ARBA" id="ARBA00022801"/>
    </source>
</evidence>
<dbReference type="KEGG" id="serw:FY030_15670"/>
<dbReference type="Pfam" id="PF00293">
    <property type="entry name" value="NUDIX"/>
    <property type="match status" value="1"/>
</dbReference>
<protein>
    <submittedName>
        <fullName evidence="6">NUDIX domain-containing protein</fullName>
    </submittedName>
</protein>
<evidence type="ECO:0000313" key="6">
    <source>
        <dbReference type="EMBL" id="QFG69952.1"/>
    </source>
</evidence>
<dbReference type="InterPro" id="IPR020084">
    <property type="entry name" value="NUDIX_hydrolase_CS"/>
</dbReference>
<name>A0A5J6VA40_9MICO</name>
<dbReference type="AlphaFoldDB" id="A0A5J6VA40"/>
<keyword evidence="3 4" id="KW-0378">Hydrolase</keyword>
<dbReference type="InterPro" id="IPR000086">
    <property type="entry name" value="NUDIX_hydrolase_dom"/>
</dbReference>
<dbReference type="InterPro" id="IPR015797">
    <property type="entry name" value="NUDIX_hydrolase-like_dom_sf"/>
</dbReference>
<dbReference type="PROSITE" id="PS51462">
    <property type="entry name" value="NUDIX"/>
    <property type="match status" value="1"/>
</dbReference>
<dbReference type="PROSITE" id="PS00893">
    <property type="entry name" value="NUDIX_BOX"/>
    <property type="match status" value="1"/>
</dbReference>
<reference evidence="6 7" key="1">
    <citation type="submission" date="2019-09" db="EMBL/GenBank/DDBJ databases">
        <title>Serinicoccus pratensis sp. nov., isolated from meadow soil.</title>
        <authorList>
            <person name="Zhang W."/>
        </authorList>
    </citation>
    <scope>NUCLEOTIDE SEQUENCE [LARGE SCALE GENOMIC DNA]</scope>
    <source>
        <strain evidence="6 7">W204</strain>
    </source>
</reference>
<evidence type="ECO:0000313" key="7">
    <source>
        <dbReference type="Proteomes" id="UP000326546"/>
    </source>
</evidence>
<comment type="cofactor">
    <cofactor evidence="1">
        <name>Mg(2+)</name>
        <dbReference type="ChEBI" id="CHEBI:18420"/>
    </cofactor>
</comment>
<evidence type="ECO:0000256" key="4">
    <source>
        <dbReference type="RuleBase" id="RU003476"/>
    </source>
</evidence>
<keyword evidence="7" id="KW-1185">Reference proteome</keyword>
<feature type="domain" description="Nudix hydrolase" evidence="5">
    <location>
        <begin position="7"/>
        <end position="141"/>
    </location>
</feature>
<comment type="similarity">
    <text evidence="2 4">Belongs to the Nudix hydrolase family.</text>
</comment>
<dbReference type="PANTHER" id="PTHR43046:SF14">
    <property type="entry name" value="MUTT_NUDIX FAMILY PROTEIN"/>
    <property type="match status" value="1"/>
</dbReference>
<evidence type="ECO:0000256" key="2">
    <source>
        <dbReference type="ARBA" id="ARBA00005582"/>
    </source>
</evidence>
<evidence type="ECO:0000256" key="1">
    <source>
        <dbReference type="ARBA" id="ARBA00001946"/>
    </source>
</evidence>
<proteinExistence type="inferred from homology"/>
<dbReference type="Gene3D" id="3.90.79.10">
    <property type="entry name" value="Nucleoside Triphosphate Pyrophosphohydrolase"/>
    <property type="match status" value="1"/>
</dbReference>
<accession>A0A5J6VA40</accession>
<dbReference type="PANTHER" id="PTHR43046">
    <property type="entry name" value="GDP-MANNOSE MANNOSYL HYDROLASE"/>
    <property type="match status" value="1"/>
</dbReference>
<gene>
    <name evidence="6" type="ORF">FY030_15670</name>
</gene>
<dbReference type="OrthoDB" id="9804442at2"/>
<dbReference type="PRINTS" id="PR00502">
    <property type="entry name" value="NUDIXFAMILY"/>
</dbReference>
<dbReference type="EMBL" id="CP044427">
    <property type="protein sequence ID" value="QFG69952.1"/>
    <property type="molecule type" value="Genomic_DNA"/>
</dbReference>
<sequence>MHYTEYDTRLAVYAVLVDEQDRILLTWFNGGPRGLRPGWSLPGGGVDFDERLEDAVVREVYEETGYAVTVGPLLAEHHFSGRQESGRPFRSQRLLFAATITGGELGTVERDGTTDFARWVPRSDFPLTEHTAEIVQLAVERAWNPQI</sequence>
<dbReference type="SUPFAM" id="SSF55811">
    <property type="entry name" value="Nudix"/>
    <property type="match status" value="1"/>
</dbReference>
<dbReference type="GO" id="GO:0016787">
    <property type="term" value="F:hydrolase activity"/>
    <property type="evidence" value="ECO:0007669"/>
    <property type="project" value="UniProtKB-KW"/>
</dbReference>
<organism evidence="6 7">
    <name type="scientific">Ornithinimicrobium pratense</name>
    <dbReference type="NCBI Taxonomy" id="2593973"/>
    <lineage>
        <taxon>Bacteria</taxon>
        <taxon>Bacillati</taxon>
        <taxon>Actinomycetota</taxon>
        <taxon>Actinomycetes</taxon>
        <taxon>Micrococcales</taxon>
        <taxon>Ornithinimicrobiaceae</taxon>
        <taxon>Ornithinimicrobium</taxon>
    </lineage>
</organism>